<dbReference type="GO" id="GO:0003723">
    <property type="term" value="F:RNA binding"/>
    <property type="evidence" value="ECO:0007669"/>
    <property type="project" value="TreeGrafter"/>
</dbReference>
<dbReference type="EMBL" id="ASPP01007299">
    <property type="protein sequence ID" value="ETO27378.1"/>
    <property type="molecule type" value="Genomic_DNA"/>
</dbReference>
<proteinExistence type="predicted"/>
<dbReference type="AlphaFoldDB" id="X6NN89"/>
<reference evidence="5 6" key="1">
    <citation type="journal article" date="2013" name="Curr. Biol.">
        <title>The Genome of the Foraminiferan Reticulomyxa filosa.</title>
        <authorList>
            <person name="Glockner G."/>
            <person name="Hulsmann N."/>
            <person name="Schleicher M."/>
            <person name="Noegel A.A."/>
            <person name="Eichinger L."/>
            <person name="Gallinger C."/>
            <person name="Pawlowski J."/>
            <person name="Sierra R."/>
            <person name="Euteneuer U."/>
            <person name="Pillet L."/>
            <person name="Moustafa A."/>
            <person name="Platzer M."/>
            <person name="Groth M."/>
            <person name="Szafranski K."/>
            <person name="Schliwa M."/>
        </authorList>
    </citation>
    <scope>NUCLEOTIDE SEQUENCE [LARGE SCALE GENOMIC DNA]</scope>
</reference>
<keyword evidence="2" id="KW-0539">Nucleus</keyword>
<evidence type="ECO:0000313" key="5">
    <source>
        <dbReference type="EMBL" id="ETO27378.1"/>
    </source>
</evidence>
<dbReference type="GO" id="GO:0005730">
    <property type="term" value="C:nucleolus"/>
    <property type="evidence" value="ECO:0007669"/>
    <property type="project" value="TreeGrafter"/>
</dbReference>
<evidence type="ECO:0000313" key="6">
    <source>
        <dbReference type="Proteomes" id="UP000023152"/>
    </source>
</evidence>
<dbReference type="InterPro" id="IPR003891">
    <property type="entry name" value="Initiation_fac_eIF4g_MI"/>
</dbReference>
<dbReference type="Proteomes" id="UP000023152">
    <property type="component" value="Unassembled WGS sequence"/>
</dbReference>
<evidence type="ECO:0000256" key="2">
    <source>
        <dbReference type="ARBA" id="ARBA00023242"/>
    </source>
</evidence>
<evidence type="ECO:0000256" key="3">
    <source>
        <dbReference type="SAM" id="MobiDB-lite"/>
    </source>
</evidence>
<dbReference type="SMART" id="SM00544">
    <property type="entry name" value="MA3"/>
    <property type="match status" value="1"/>
</dbReference>
<sequence>MKLVYDIKDNRSSLNEYQSTAFDNLQNKLNRMKAALSLHEDVKLNISYEDIMKIPTHGRWWLAGAARKGQLVGSSHFGTKDNNGNGDGGDGDESVWKETDINTSAQPEPFSAQILEMAKKFHMNTPIRKAVFCIVMSSEDYMDAFSKLSQLNLSEGKHQEMIRIVLLLALRQKTYGRYYYLLLEKLLKEKKHWRFAFQCAVWDKFKELTSMNDNDIINLAKLLGEMICSQVIKMTVLKSLDLMKVCQKNLLLVYTLFDGIFDQHLRRCADLHKVFSTFCGNKEMRDLRAEIIMFLTSVMKPKIDAQISALKKHKKENTAQQQRDLENKKLALGNAIQYMQDYMDVTDKTIERYFCLFILLI</sequence>
<feature type="domain" description="MI" evidence="4">
    <location>
        <begin position="126"/>
        <end position="242"/>
    </location>
</feature>
<evidence type="ECO:0000259" key="4">
    <source>
        <dbReference type="PROSITE" id="PS51366"/>
    </source>
</evidence>
<keyword evidence="6" id="KW-1185">Reference proteome</keyword>
<dbReference type="OrthoDB" id="10260961at2759"/>
<comment type="caution">
    <text evidence="5">The sequence shown here is derived from an EMBL/GenBank/DDBJ whole genome shotgun (WGS) entry which is preliminary data.</text>
</comment>
<dbReference type="PANTHER" id="PTHR18034">
    <property type="entry name" value="CELL CYCLE CONTROL PROTEIN CWF22-RELATED"/>
    <property type="match status" value="1"/>
</dbReference>
<gene>
    <name evidence="5" type="ORF">RFI_09753</name>
</gene>
<feature type="region of interest" description="Disordered" evidence="3">
    <location>
        <begin position="73"/>
        <end position="94"/>
    </location>
</feature>
<accession>X6NN89</accession>
<comment type="subcellular location">
    <subcellularLocation>
        <location evidence="1">Nucleus</location>
    </subcellularLocation>
</comment>
<organism evidence="5 6">
    <name type="scientific">Reticulomyxa filosa</name>
    <dbReference type="NCBI Taxonomy" id="46433"/>
    <lineage>
        <taxon>Eukaryota</taxon>
        <taxon>Sar</taxon>
        <taxon>Rhizaria</taxon>
        <taxon>Retaria</taxon>
        <taxon>Foraminifera</taxon>
        <taxon>Monothalamids</taxon>
        <taxon>Reticulomyxidae</taxon>
        <taxon>Reticulomyxa</taxon>
    </lineage>
</organism>
<dbReference type="GO" id="GO:0042274">
    <property type="term" value="P:ribosomal small subunit biogenesis"/>
    <property type="evidence" value="ECO:0007669"/>
    <property type="project" value="TreeGrafter"/>
</dbReference>
<dbReference type="Pfam" id="PF02847">
    <property type="entry name" value="MA3"/>
    <property type="match status" value="1"/>
</dbReference>
<protein>
    <recommendedName>
        <fullName evidence="4">MI domain-containing protein</fullName>
    </recommendedName>
</protein>
<dbReference type="InterPro" id="IPR050781">
    <property type="entry name" value="CWC22_splicing_factor"/>
</dbReference>
<name>X6NN89_RETFI</name>
<dbReference type="PROSITE" id="PS51366">
    <property type="entry name" value="MI"/>
    <property type="match status" value="1"/>
</dbReference>
<dbReference type="PANTHER" id="PTHR18034:SF4">
    <property type="entry name" value="NUCLEOLAR MIF4G DOMAIN-CONTAINING PROTEIN 1"/>
    <property type="match status" value="1"/>
</dbReference>
<evidence type="ECO:0000256" key="1">
    <source>
        <dbReference type="ARBA" id="ARBA00004123"/>
    </source>
</evidence>